<dbReference type="OrthoDB" id="3454835at2759"/>
<dbReference type="EMBL" id="PXOA01000467">
    <property type="protein sequence ID" value="RFU75131.1"/>
    <property type="molecule type" value="Genomic_DNA"/>
</dbReference>
<protein>
    <recommendedName>
        <fullName evidence="2">EthD domain-containing protein</fullName>
    </recommendedName>
</protein>
<comment type="similarity">
    <text evidence="1">Belongs to the tpcK family.</text>
</comment>
<dbReference type="Pfam" id="PF07110">
    <property type="entry name" value="EthD"/>
    <property type="match status" value="1"/>
</dbReference>
<dbReference type="Gene3D" id="3.30.70.100">
    <property type="match status" value="1"/>
</dbReference>
<organism evidence="3 4">
    <name type="scientific">Trichoderma arundinaceum</name>
    <dbReference type="NCBI Taxonomy" id="490622"/>
    <lineage>
        <taxon>Eukaryota</taxon>
        <taxon>Fungi</taxon>
        <taxon>Dikarya</taxon>
        <taxon>Ascomycota</taxon>
        <taxon>Pezizomycotina</taxon>
        <taxon>Sordariomycetes</taxon>
        <taxon>Hypocreomycetidae</taxon>
        <taxon>Hypocreales</taxon>
        <taxon>Hypocreaceae</taxon>
        <taxon>Trichoderma</taxon>
    </lineage>
</organism>
<keyword evidence="4" id="KW-1185">Reference proteome</keyword>
<evidence type="ECO:0000256" key="1">
    <source>
        <dbReference type="ARBA" id="ARBA00005986"/>
    </source>
</evidence>
<evidence type="ECO:0000259" key="2">
    <source>
        <dbReference type="Pfam" id="PF07110"/>
    </source>
</evidence>
<reference evidence="3 4" key="1">
    <citation type="journal article" date="2018" name="PLoS Pathog.">
        <title>Evolution of structural diversity of trichothecenes, a family of toxins produced by plant pathogenic and entomopathogenic fungi.</title>
        <authorList>
            <person name="Proctor R.H."/>
            <person name="McCormick S.P."/>
            <person name="Kim H.S."/>
            <person name="Cardoza R.E."/>
            <person name="Stanley A.M."/>
            <person name="Lindo L."/>
            <person name="Kelly A."/>
            <person name="Brown D.W."/>
            <person name="Lee T."/>
            <person name="Vaughan M.M."/>
            <person name="Alexander N.J."/>
            <person name="Busman M."/>
            <person name="Gutierrez S."/>
        </authorList>
    </citation>
    <scope>NUCLEOTIDE SEQUENCE [LARGE SCALE GENOMIC DNA]</scope>
    <source>
        <strain evidence="3 4">IBT 40837</strain>
    </source>
</reference>
<dbReference type="STRING" id="490622.A0A395NGT9"/>
<dbReference type="InterPro" id="IPR009799">
    <property type="entry name" value="EthD_dom"/>
</dbReference>
<dbReference type="InterPro" id="IPR011008">
    <property type="entry name" value="Dimeric_a/b-barrel"/>
</dbReference>
<dbReference type="GO" id="GO:0016491">
    <property type="term" value="F:oxidoreductase activity"/>
    <property type="evidence" value="ECO:0007669"/>
    <property type="project" value="InterPro"/>
</dbReference>
<sequence>MAGTFRQVVKATFLVSKKEGLTDEEFRKHYTEVHAPMALEVCKRHGVLDYSIHFNTEAERAAARAAFGEKATFIDCDAITTFIFPDMKSLLESFADPEYEAKLAPDERRFSNQLKSQFAVSNDFVVLANGQQQTRT</sequence>
<proteinExistence type="inferred from homology"/>
<dbReference type="SUPFAM" id="SSF54909">
    <property type="entry name" value="Dimeric alpha+beta barrel"/>
    <property type="match status" value="1"/>
</dbReference>
<comment type="caution">
    <text evidence="3">The sequence shown here is derived from an EMBL/GenBank/DDBJ whole genome shotgun (WGS) entry which is preliminary data.</text>
</comment>
<name>A0A395NGT9_TRIAR</name>
<evidence type="ECO:0000313" key="4">
    <source>
        <dbReference type="Proteomes" id="UP000266272"/>
    </source>
</evidence>
<feature type="domain" description="EthD" evidence="2">
    <location>
        <begin position="18"/>
        <end position="111"/>
    </location>
</feature>
<accession>A0A395NGT9</accession>
<dbReference type="Proteomes" id="UP000266272">
    <property type="component" value="Unassembled WGS sequence"/>
</dbReference>
<evidence type="ECO:0000313" key="3">
    <source>
        <dbReference type="EMBL" id="RFU75131.1"/>
    </source>
</evidence>
<gene>
    <name evidence="3" type="ORF">TARUN_7133</name>
</gene>
<dbReference type="AlphaFoldDB" id="A0A395NGT9"/>